<reference evidence="1 2" key="1">
    <citation type="journal article" date="2006" name="Science">
        <title>Phytophthora genome sequences uncover evolutionary origins and mechanisms of pathogenesis.</title>
        <authorList>
            <person name="Tyler B.M."/>
            <person name="Tripathy S."/>
            <person name="Zhang X."/>
            <person name="Dehal P."/>
            <person name="Jiang R.H."/>
            <person name="Aerts A."/>
            <person name="Arredondo F.D."/>
            <person name="Baxter L."/>
            <person name="Bensasson D."/>
            <person name="Beynon J.L."/>
            <person name="Chapman J."/>
            <person name="Damasceno C.M."/>
            <person name="Dorrance A.E."/>
            <person name="Dou D."/>
            <person name="Dickerman A.W."/>
            <person name="Dubchak I.L."/>
            <person name="Garbelotto M."/>
            <person name="Gijzen M."/>
            <person name="Gordon S.G."/>
            <person name="Govers F."/>
            <person name="Grunwald N.J."/>
            <person name="Huang W."/>
            <person name="Ivors K.L."/>
            <person name="Jones R.W."/>
            <person name="Kamoun S."/>
            <person name="Krampis K."/>
            <person name="Lamour K.H."/>
            <person name="Lee M.K."/>
            <person name="McDonald W.H."/>
            <person name="Medina M."/>
            <person name="Meijer H.J."/>
            <person name="Nordberg E.K."/>
            <person name="Maclean D.J."/>
            <person name="Ospina-Giraldo M.D."/>
            <person name="Morris P.F."/>
            <person name="Phuntumart V."/>
            <person name="Putnam N.H."/>
            <person name="Rash S."/>
            <person name="Rose J.K."/>
            <person name="Sakihama Y."/>
            <person name="Salamov A.A."/>
            <person name="Savidor A."/>
            <person name="Scheuring C.F."/>
            <person name="Smith B.M."/>
            <person name="Sobral B.W."/>
            <person name="Terry A."/>
            <person name="Torto-Alalibo T.A."/>
            <person name="Win J."/>
            <person name="Xu Z."/>
            <person name="Zhang H."/>
            <person name="Grigoriev I.V."/>
            <person name="Rokhsar D.S."/>
            <person name="Boore J.L."/>
        </authorList>
    </citation>
    <scope>NUCLEOTIDE SEQUENCE [LARGE SCALE GENOMIC DNA]</scope>
    <source>
        <strain evidence="1 2">P6497</strain>
    </source>
</reference>
<dbReference type="EMBL" id="JH159151">
    <property type="protein sequence ID" value="EGZ27951.1"/>
    <property type="molecule type" value="Genomic_DNA"/>
</dbReference>
<gene>
    <name evidence="1" type="ORF">PHYSODRAFT_396912</name>
</gene>
<dbReference type="InParanoid" id="G4YPH1"/>
<dbReference type="RefSeq" id="XP_009515226.1">
    <property type="nucleotide sequence ID" value="XM_009516931.1"/>
</dbReference>
<dbReference type="AlphaFoldDB" id="G4YPH1"/>
<feature type="non-terminal residue" evidence="1">
    <location>
        <position position="118"/>
    </location>
</feature>
<protein>
    <submittedName>
        <fullName evidence="1">Uncharacterized protein</fullName>
    </submittedName>
</protein>
<dbReference type="GeneID" id="20651220"/>
<accession>G4YPH1</accession>
<dbReference type="Proteomes" id="UP000002640">
    <property type="component" value="Unassembled WGS sequence"/>
</dbReference>
<dbReference type="OMA" id="IDMRINL"/>
<evidence type="ECO:0000313" key="1">
    <source>
        <dbReference type="EMBL" id="EGZ27951.1"/>
    </source>
</evidence>
<proteinExistence type="predicted"/>
<evidence type="ECO:0000313" key="2">
    <source>
        <dbReference type="Proteomes" id="UP000002640"/>
    </source>
</evidence>
<name>G4YPH1_PHYSP</name>
<dbReference type="KEGG" id="psoj:PHYSODRAFT_396912"/>
<sequence length="118" mass="12664">IRAMRLNAPVPAVASARADAAVGLNKSGLFSATLGAVTSGSSRDDKLELTHLGRQSGIKEEDKKHWEGFQLGVCGLATTDFRSALDEVKRVLQDAGLSMENVRVTFNHAIIGFPRSKE</sequence>
<organism evidence="1 2">
    <name type="scientific">Phytophthora sojae (strain P6497)</name>
    <name type="common">Soybean stem and root rot agent</name>
    <name type="synonym">Phytophthora megasperma f. sp. glycines</name>
    <dbReference type="NCBI Taxonomy" id="1094619"/>
    <lineage>
        <taxon>Eukaryota</taxon>
        <taxon>Sar</taxon>
        <taxon>Stramenopiles</taxon>
        <taxon>Oomycota</taxon>
        <taxon>Peronosporomycetes</taxon>
        <taxon>Peronosporales</taxon>
        <taxon>Peronosporaceae</taxon>
        <taxon>Phytophthora</taxon>
    </lineage>
</organism>
<keyword evidence="2" id="KW-1185">Reference proteome</keyword>
<feature type="non-terminal residue" evidence="1">
    <location>
        <position position="1"/>
    </location>
</feature>